<dbReference type="AlphaFoldDB" id="A0ABD2PNX1"/>
<protein>
    <submittedName>
        <fullName evidence="1">Uncharacterized protein</fullName>
    </submittedName>
</protein>
<name>A0ABD2PNX1_9PLAT</name>
<sequence length="275" mass="31253">NAPATRTVEVNLNSTAPPQLMMSAQPASQRVKEAAELTLSTVMCLRSEKQNCNSPTESQLFAAQKANLPAESHWLNYCKFYWCSRKNLLLSVMELPCQLTHNSFNLFVTARSATNRLSWKFKSSPKAEQEPFCDTGKNSRSSIIALEQMANTFAQHQRLSRKCFPDQALSTPPMFTDKNLVRKEDVLHKDDAKMQALKLAVEQECKLEEQFIQQQIQLRRSNTGPLMPPAQPPKSMHECKNFGVSNFAIQLGFLPFNRLLDHPLDHCNHKDSFLQ</sequence>
<dbReference type="Proteomes" id="UP001626550">
    <property type="component" value="Unassembled WGS sequence"/>
</dbReference>
<feature type="non-terminal residue" evidence="1">
    <location>
        <position position="275"/>
    </location>
</feature>
<evidence type="ECO:0000313" key="1">
    <source>
        <dbReference type="EMBL" id="KAL3308773.1"/>
    </source>
</evidence>
<proteinExistence type="predicted"/>
<gene>
    <name evidence="1" type="ORF">Ciccas_012690</name>
</gene>
<feature type="non-terminal residue" evidence="1">
    <location>
        <position position="1"/>
    </location>
</feature>
<keyword evidence="2" id="KW-1185">Reference proteome</keyword>
<dbReference type="EMBL" id="JBJKFK010004712">
    <property type="protein sequence ID" value="KAL3308773.1"/>
    <property type="molecule type" value="Genomic_DNA"/>
</dbReference>
<reference evidence="1 2" key="1">
    <citation type="submission" date="2024-11" db="EMBL/GenBank/DDBJ databases">
        <title>Adaptive evolution of stress response genes in parasites aligns with host niche diversity.</title>
        <authorList>
            <person name="Hahn C."/>
            <person name="Resl P."/>
        </authorList>
    </citation>
    <scope>NUCLEOTIDE SEQUENCE [LARGE SCALE GENOMIC DNA]</scope>
    <source>
        <strain evidence="1">EGGRZ-B1_66</strain>
        <tissue evidence="1">Body</tissue>
    </source>
</reference>
<accession>A0ABD2PNX1</accession>
<evidence type="ECO:0000313" key="2">
    <source>
        <dbReference type="Proteomes" id="UP001626550"/>
    </source>
</evidence>
<organism evidence="1 2">
    <name type="scientific">Cichlidogyrus casuarinus</name>
    <dbReference type="NCBI Taxonomy" id="1844966"/>
    <lineage>
        <taxon>Eukaryota</taxon>
        <taxon>Metazoa</taxon>
        <taxon>Spiralia</taxon>
        <taxon>Lophotrochozoa</taxon>
        <taxon>Platyhelminthes</taxon>
        <taxon>Monogenea</taxon>
        <taxon>Monopisthocotylea</taxon>
        <taxon>Dactylogyridea</taxon>
        <taxon>Ancyrocephalidae</taxon>
        <taxon>Cichlidogyrus</taxon>
    </lineage>
</organism>
<comment type="caution">
    <text evidence="1">The sequence shown here is derived from an EMBL/GenBank/DDBJ whole genome shotgun (WGS) entry which is preliminary data.</text>
</comment>